<dbReference type="AlphaFoldDB" id="A0A1C5H7K4"/>
<name>A0A1C5H7K4_9ACTN</name>
<sequence length="116" mass="12237">MSERTGLSDVECFVLRESDGDAPLPEIADAWRAGADCPPTVEQAVPALADALAGLVAGGLVEVRRFATWPAPWGGGVPVDDDRLRAEADAVETWLPGPARTGLLVARFTGERGARR</sequence>
<evidence type="ECO:0000313" key="2">
    <source>
        <dbReference type="Proteomes" id="UP000198215"/>
    </source>
</evidence>
<dbReference type="EMBL" id="LT607753">
    <property type="protein sequence ID" value="SCG41984.1"/>
    <property type="molecule type" value="Genomic_DNA"/>
</dbReference>
<organism evidence="1 2">
    <name type="scientific">Micromonospora coxensis</name>
    <dbReference type="NCBI Taxonomy" id="356852"/>
    <lineage>
        <taxon>Bacteria</taxon>
        <taxon>Bacillati</taxon>
        <taxon>Actinomycetota</taxon>
        <taxon>Actinomycetes</taxon>
        <taxon>Micromonosporales</taxon>
        <taxon>Micromonosporaceae</taxon>
        <taxon>Micromonospora</taxon>
    </lineage>
</organism>
<dbReference type="RefSeq" id="WP_088974790.1">
    <property type="nucleotide sequence ID" value="NZ_LT607753.1"/>
</dbReference>
<accession>A0A1C5H7K4</accession>
<gene>
    <name evidence="1" type="ORF">GA0070614_0928</name>
</gene>
<evidence type="ECO:0000313" key="1">
    <source>
        <dbReference type="EMBL" id="SCG41984.1"/>
    </source>
</evidence>
<dbReference type="Proteomes" id="UP000198215">
    <property type="component" value="Chromosome I"/>
</dbReference>
<keyword evidence="2" id="KW-1185">Reference proteome</keyword>
<protein>
    <submittedName>
        <fullName evidence="1">Uncharacterized protein</fullName>
    </submittedName>
</protein>
<reference evidence="2" key="1">
    <citation type="submission" date="2016-06" db="EMBL/GenBank/DDBJ databases">
        <authorList>
            <person name="Varghese N."/>
            <person name="Submissions Spin"/>
        </authorList>
    </citation>
    <scope>NUCLEOTIDE SEQUENCE [LARGE SCALE GENOMIC DNA]</scope>
    <source>
        <strain evidence="2">DSM 45161</strain>
    </source>
</reference>
<proteinExistence type="predicted"/>
<dbReference type="OrthoDB" id="3392550at2"/>